<protein>
    <submittedName>
        <fullName evidence="2">Uncharacterized protein</fullName>
    </submittedName>
</protein>
<dbReference type="EMBL" id="JAWQEG010005851">
    <property type="protein sequence ID" value="KAK3856545.1"/>
    <property type="molecule type" value="Genomic_DNA"/>
</dbReference>
<name>A0AAE1EMY0_PETCI</name>
<accession>A0AAE1EMY0</accession>
<organism evidence="2 3">
    <name type="scientific">Petrolisthes cinctipes</name>
    <name type="common">Flat porcelain crab</name>
    <dbReference type="NCBI Taxonomy" id="88211"/>
    <lineage>
        <taxon>Eukaryota</taxon>
        <taxon>Metazoa</taxon>
        <taxon>Ecdysozoa</taxon>
        <taxon>Arthropoda</taxon>
        <taxon>Crustacea</taxon>
        <taxon>Multicrustacea</taxon>
        <taxon>Malacostraca</taxon>
        <taxon>Eumalacostraca</taxon>
        <taxon>Eucarida</taxon>
        <taxon>Decapoda</taxon>
        <taxon>Pleocyemata</taxon>
        <taxon>Anomura</taxon>
        <taxon>Galatheoidea</taxon>
        <taxon>Porcellanidae</taxon>
        <taxon>Petrolisthes</taxon>
    </lineage>
</organism>
<feature type="compositionally biased region" description="Basic and acidic residues" evidence="1">
    <location>
        <begin position="21"/>
        <end position="40"/>
    </location>
</feature>
<evidence type="ECO:0000313" key="2">
    <source>
        <dbReference type="EMBL" id="KAK3856545.1"/>
    </source>
</evidence>
<comment type="caution">
    <text evidence="2">The sequence shown here is derived from an EMBL/GenBank/DDBJ whole genome shotgun (WGS) entry which is preliminary data.</text>
</comment>
<sequence length="130" mass="14671">MAESGLESEKRASQTSIHSRKSQEDHQKENQPESCEESKFKRIGSVQYRNKGWKSSQKLEKKDSNQSIKSNSSNSSGKEGMVNSTSKIQISQPKRSSSEQQVYLQQKFDDISSILTNCGINEDVLVKLKN</sequence>
<proteinExistence type="predicted"/>
<evidence type="ECO:0000256" key="1">
    <source>
        <dbReference type="SAM" id="MobiDB-lite"/>
    </source>
</evidence>
<reference evidence="2" key="1">
    <citation type="submission" date="2023-10" db="EMBL/GenBank/DDBJ databases">
        <title>Genome assemblies of two species of porcelain crab, Petrolisthes cinctipes and Petrolisthes manimaculis (Anomura: Porcellanidae).</title>
        <authorList>
            <person name="Angst P."/>
        </authorList>
    </citation>
    <scope>NUCLEOTIDE SEQUENCE</scope>
    <source>
        <strain evidence="2">PB745_01</strain>
        <tissue evidence="2">Gill</tissue>
    </source>
</reference>
<keyword evidence="3" id="KW-1185">Reference proteome</keyword>
<feature type="compositionally biased region" description="Polar residues" evidence="1">
    <location>
        <begin position="82"/>
        <end position="101"/>
    </location>
</feature>
<dbReference type="AlphaFoldDB" id="A0AAE1EMY0"/>
<gene>
    <name evidence="2" type="ORF">Pcinc_037138</name>
</gene>
<feature type="compositionally biased region" description="Low complexity" evidence="1">
    <location>
        <begin position="65"/>
        <end position="76"/>
    </location>
</feature>
<dbReference type="Proteomes" id="UP001286313">
    <property type="component" value="Unassembled WGS sequence"/>
</dbReference>
<evidence type="ECO:0000313" key="3">
    <source>
        <dbReference type="Proteomes" id="UP001286313"/>
    </source>
</evidence>
<feature type="region of interest" description="Disordered" evidence="1">
    <location>
        <begin position="1"/>
        <end position="101"/>
    </location>
</feature>